<accession>A0A699VSW2</accession>
<dbReference type="EMBL" id="BKCJ011473363">
    <property type="protein sequence ID" value="GFD36558.1"/>
    <property type="molecule type" value="Genomic_DNA"/>
</dbReference>
<organism evidence="1">
    <name type="scientific">Tanacetum cinerariifolium</name>
    <name type="common">Dalmatian daisy</name>
    <name type="synonym">Chrysanthemum cinerariifolium</name>
    <dbReference type="NCBI Taxonomy" id="118510"/>
    <lineage>
        <taxon>Eukaryota</taxon>
        <taxon>Viridiplantae</taxon>
        <taxon>Streptophyta</taxon>
        <taxon>Embryophyta</taxon>
        <taxon>Tracheophyta</taxon>
        <taxon>Spermatophyta</taxon>
        <taxon>Magnoliopsida</taxon>
        <taxon>eudicotyledons</taxon>
        <taxon>Gunneridae</taxon>
        <taxon>Pentapetalae</taxon>
        <taxon>asterids</taxon>
        <taxon>campanulids</taxon>
        <taxon>Asterales</taxon>
        <taxon>Asteraceae</taxon>
        <taxon>Asteroideae</taxon>
        <taxon>Anthemideae</taxon>
        <taxon>Anthemidinae</taxon>
        <taxon>Tanacetum</taxon>
    </lineage>
</organism>
<evidence type="ECO:0008006" key="2">
    <source>
        <dbReference type="Google" id="ProtNLM"/>
    </source>
</evidence>
<evidence type="ECO:0000313" key="1">
    <source>
        <dbReference type="EMBL" id="GFD36558.1"/>
    </source>
</evidence>
<protein>
    <recommendedName>
        <fullName evidence="2">Reverse transcriptase domain-containing protein</fullName>
    </recommendedName>
</protein>
<dbReference type="AlphaFoldDB" id="A0A699VSW2"/>
<reference evidence="1" key="1">
    <citation type="journal article" date="2019" name="Sci. Rep.">
        <title>Draft genome of Tanacetum cinerariifolium, the natural source of mosquito coil.</title>
        <authorList>
            <person name="Yamashiro T."/>
            <person name="Shiraishi A."/>
            <person name="Satake H."/>
            <person name="Nakayama K."/>
        </authorList>
    </citation>
    <scope>NUCLEOTIDE SEQUENCE</scope>
</reference>
<comment type="caution">
    <text evidence="1">The sequence shown here is derived from an EMBL/GenBank/DDBJ whole genome shotgun (WGS) entry which is preliminary data.</text>
</comment>
<feature type="non-terminal residue" evidence="1">
    <location>
        <position position="1"/>
    </location>
</feature>
<proteinExistence type="predicted"/>
<gene>
    <name evidence="1" type="ORF">Tci_908527</name>
</gene>
<name>A0A699VSW2_TANCI</name>
<sequence length="71" mass="8045">RRHVEFEVGDQVMVKLLPQQFKSLRKVHKGLIRRYEGPFPVIGCVGKVGEDVTPRPIFTRLAGIPDCSTLE</sequence>